<feature type="region of interest" description="Disordered" evidence="1">
    <location>
        <begin position="1"/>
        <end position="42"/>
    </location>
</feature>
<feature type="non-terminal residue" evidence="2">
    <location>
        <position position="42"/>
    </location>
</feature>
<protein>
    <submittedName>
        <fullName evidence="2">Uncharacterized protein</fullName>
    </submittedName>
</protein>
<dbReference type="Proteomes" id="UP000663868">
    <property type="component" value="Unassembled WGS sequence"/>
</dbReference>
<evidence type="ECO:0000313" key="2">
    <source>
        <dbReference type="EMBL" id="CAF3937289.1"/>
    </source>
</evidence>
<gene>
    <name evidence="2" type="ORF">KXQ929_LOCUS24816</name>
    <name evidence="3" type="ORF">KXQ929_LOCUS42706</name>
</gene>
<sequence>MITASSTLNFTSTISTSNDYEPSSKRQKIEVPQDGFQANVLT</sequence>
<proteinExistence type="predicted"/>
<dbReference type="EMBL" id="CAJOBB010010688">
    <property type="protein sequence ID" value="CAF4249113.1"/>
    <property type="molecule type" value="Genomic_DNA"/>
</dbReference>
<dbReference type="EMBL" id="CAJOBB010002094">
    <property type="protein sequence ID" value="CAF3937289.1"/>
    <property type="molecule type" value="Genomic_DNA"/>
</dbReference>
<comment type="caution">
    <text evidence="2">The sequence shown here is derived from an EMBL/GenBank/DDBJ whole genome shotgun (WGS) entry which is preliminary data.</text>
</comment>
<feature type="compositionally biased region" description="Basic and acidic residues" evidence="1">
    <location>
        <begin position="22"/>
        <end position="31"/>
    </location>
</feature>
<feature type="compositionally biased region" description="Polar residues" evidence="1">
    <location>
        <begin position="1"/>
        <end position="21"/>
    </location>
</feature>
<evidence type="ECO:0000256" key="1">
    <source>
        <dbReference type="SAM" id="MobiDB-lite"/>
    </source>
</evidence>
<name>A0A819JRL7_9BILA</name>
<organism evidence="2 4">
    <name type="scientific">Adineta steineri</name>
    <dbReference type="NCBI Taxonomy" id="433720"/>
    <lineage>
        <taxon>Eukaryota</taxon>
        <taxon>Metazoa</taxon>
        <taxon>Spiralia</taxon>
        <taxon>Gnathifera</taxon>
        <taxon>Rotifera</taxon>
        <taxon>Eurotatoria</taxon>
        <taxon>Bdelloidea</taxon>
        <taxon>Adinetida</taxon>
        <taxon>Adinetidae</taxon>
        <taxon>Adineta</taxon>
    </lineage>
</organism>
<accession>A0A819JRL7</accession>
<dbReference type="AlphaFoldDB" id="A0A819JRL7"/>
<evidence type="ECO:0000313" key="3">
    <source>
        <dbReference type="EMBL" id="CAF4249113.1"/>
    </source>
</evidence>
<evidence type="ECO:0000313" key="4">
    <source>
        <dbReference type="Proteomes" id="UP000663868"/>
    </source>
</evidence>
<reference evidence="2" key="1">
    <citation type="submission" date="2021-02" db="EMBL/GenBank/DDBJ databases">
        <authorList>
            <person name="Nowell W R."/>
        </authorList>
    </citation>
    <scope>NUCLEOTIDE SEQUENCE</scope>
</reference>